<evidence type="ECO:0000313" key="3">
    <source>
        <dbReference type="Proteomes" id="UP000276834"/>
    </source>
</evidence>
<evidence type="ECO:0000256" key="1">
    <source>
        <dbReference type="SAM" id="MobiDB-lite"/>
    </source>
</evidence>
<dbReference type="Proteomes" id="UP000276834">
    <property type="component" value="Unassembled WGS sequence"/>
</dbReference>
<organism evidence="2 3">
    <name type="scientific">Chloebia gouldiae</name>
    <name type="common">Gouldian finch</name>
    <name type="synonym">Erythrura gouldiae</name>
    <dbReference type="NCBI Taxonomy" id="44316"/>
    <lineage>
        <taxon>Eukaryota</taxon>
        <taxon>Metazoa</taxon>
        <taxon>Chordata</taxon>
        <taxon>Craniata</taxon>
        <taxon>Vertebrata</taxon>
        <taxon>Euteleostomi</taxon>
        <taxon>Archelosauria</taxon>
        <taxon>Archosauria</taxon>
        <taxon>Dinosauria</taxon>
        <taxon>Saurischia</taxon>
        <taxon>Theropoda</taxon>
        <taxon>Coelurosauria</taxon>
        <taxon>Aves</taxon>
        <taxon>Neognathae</taxon>
        <taxon>Neoaves</taxon>
        <taxon>Telluraves</taxon>
        <taxon>Australaves</taxon>
        <taxon>Passeriformes</taxon>
        <taxon>Passeroidea</taxon>
        <taxon>Passeridae</taxon>
        <taxon>Chloebia</taxon>
    </lineage>
</organism>
<sequence>MAQAAGDQTCSAAAWRAHKSGELAKDVSQAQKAFPRSALSRDSKTLFGTENSATAVAMWAPKELHELILCKPRRGCTYWSDVGTTFLRCVEEGKEKIFLPMYLTCESSEASRRDDRNPQWEQGRNPFSGTPLKELQKL</sequence>
<dbReference type="AlphaFoldDB" id="A0A3L8S0K9"/>
<feature type="region of interest" description="Disordered" evidence="1">
    <location>
        <begin position="107"/>
        <end position="138"/>
    </location>
</feature>
<name>A0A3L8S0K9_CHLGU</name>
<accession>A0A3L8S0K9</accession>
<keyword evidence="3" id="KW-1185">Reference proteome</keyword>
<gene>
    <name evidence="2" type="ORF">DV515_00013582</name>
</gene>
<feature type="compositionally biased region" description="Basic and acidic residues" evidence="1">
    <location>
        <begin position="109"/>
        <end position="118"/>
    </location>
</feature>
<reference evidence="2 3" key="1">
    <citation type="journal article" date="2018" name="Proc. R. Soc. B">
        <title>A non-coding region near Follistatin controls head colour polymorphism in the Gouldian finch.</title>
        <authorList>
            <person name="Toomey M.B."/>
            <person name="Marques C.I."/>
            <person name="Andrade P."/>
            <person name="Araujo P.M."/>
            <person name="Sabatino S."/>
            <person name="Gazda M.A."/>
            <person name="Afonso S."/>
            <person name="Lopes R.J."/>
            <person name="Corbo J.C."/>
            <person name="Carneiro M."/>
        </authorList>
    </citation>
    <scope>NUCLEOTIDE SEQUENCE [LARGE SCALE GENOMIC DNA]</scope>
    <source>
        <strain evidence="2">Red01</strain>
        <tissue evidence="2">Muscle</tissue>
    </source>
</reference>
<evidence type="ECO:0000313" key="2">
    <source>
        <dbReference type="EMBL" id="RLV93045.1"/>
    </source>
</evidence>
<proteinExistence type="predicted"/>
<protein>
    <submittedName>
        <fullName evidence="2">Uncharacterized protein</fullName>
    </submittedName>
</protein>
<feature type="compositionally biased region" description="Polar residues" evidence="1">
    <location>
        <begin position="119"/>
        <end position="128"/>
    </location>
</feature>
<comment type="caution">
    <text evidence="2">The sequence shown here is derived from an EMBL/GenBank/DDBJ whole genome shotgun (WGS) entry which is preliminary data.</text>
</comment>
<dbReference type="EMBL" id="QUSF01000094">
    <property type="protein sequence ID" value="RLV93045.1"/>
    <property type="molecule type" value="Genomic_DNA"/>
</dbReference>